<evidence type="ECO:0000256" key="3">
    <source>
        <dbReference type="ARBA" id="ARBA00022989"/>
    </source>
</evidence>
<accession>A0A243WIH2</accession>
<sequence>MVVLLLLAVGGALLALRIPSVQTRLAHEAARILTDKLKQQVIVTRVDIRPFTRVLLEGVRVLDRRGNELFNIGRADADIKLFSIFDPSHLHVGKLTLEEPRFDLVTYANQPDSTNLDEFIGAVKRLLGPADTTKKASKPFDFQIEGIGLRNARFVLDRQDEPKAPTYGKSMDYAHMYIDSVYADASQLWLKGDTIHALVNGLRAIDIPSQTRLRELTADMTYAGKFWEFKGLNLRVQNSQLLNYIRFEYKHFLNFTDFNDSVRVVANLAPSRIYSDDIAKFAPQVEDWNETVLISGEAKGIVKNFTTKNLDVRYGKNTHVVGNINVEGLPNLQASFVQMQLKPSVIDGRDIRRYIPASGWPYVQRLGTVRFQGQFLGFYNDFVANGKFNTALGDVRSDVNIKFKTDPRFSTYEGQVTTKAFQIGRLLGQEDVIRDITMNGRVEGVGFTPEGAHLTANATVQSIWLNGYRYRNVSTNGKFRQQAFAGKLSVNDPSLQVTANGSVDLNKKHQAFDVRAQVRRADLHALGLVDQHVTVATTADLHFTGLHLDELLGRIQLRNSELGFQGRTVPIDTFDVVSQRTGDQRQLTVRSEVVNLNAAGNYRLSNVIRDVQTLVTEYQLNFESNDAALANYYRRKRQQPISEYQIDLDLDLKRFNPVLHLFMPQLSISDFTHIDGSFRNAPTSIFSLGGHIENIQYDSIRAVNNEFEFTTSKLPDQPEVLAQANITSERQVIPGLGNTQGFYVEGVWDQERINFSTSLAQTGTANKANINGALSFLPNAVQVVFRESGLDLLNKHWTIAPNNSVVISGKGKELDIKNLTLSNGPQSVSAQGFVSTDPAKQLQLVVKDFELATLSALTTQNIKGRVNANGTVSGIYNTLEINNTLSVDSLKFDDVLIGNVTGKGDWDTPNNRLLVDLDVLRDAQRVVRVTGFYAPSLAAPLDLTAMLDNAPIKLAEPLLRTLFRDMSGTAVGMLHLYGPLSAPNLVGNVDVTAGRLTFNYLGTTYSFADRIRFAEDGISLRDVKVRDVFGNLGSVDGNIYYKGFQDMRLDLRGNFRKLQVLNTTRKDNDLYFGQAFATGDATVRGPADNLFIRVNAKSEAGTRLSLPLDNAAKAQQASYIRFVNHNIRDTTTTVKVPVAAAQKVDLSGIRLNMNLDVTPDAYMEILLDESTGDIIRGTAVGQLRLNIDTRGDFNMFGQVEIVRGAYNFTLQGLVNKEFVVRPGGLITWNGDPLAGEMNVTATYTQRTSLAPLFQGSTNGTGTSNGAVVPVTAVMNLTGPLLLPTIKLGLEFNDAPSTLEGDLVAFTSALRNDEQELNRQVFSLLVFKQLSPQGQFTQLSLQGQDNKLQNSLGQIVSSQLGLLTSQIDENLEIDFNINGLTAEQLQALQVRLSYSFMNGRLRVTREGGFSSSANTSGALGPTTNTSTQASLLGDLSLEYYLQADGKFRAKLRYETTPRDLETINQPRAGLSLLNTQQFDSFHELFARKRLRRREAARRRAREVLNIDDDPRTIM</sequence>
<feature type="domain" description="Translocation and assembly module TamB C-terminal" evidence="5">
    <location>
        <begin position="1029"/>
        <end position="1464"/>
    </location>
</feature>
<dbReference type="GO" id="GO:0005886">
    <property type="term" value="C:plasma membrane"/>
    <property type="evidence" value="ECO:0007669"/>
    <property type="project" value="InterPro"/>
</dbReference>
<dbReference type="InterPro" id="IPR007452">
    <property type="entry name" value="TamB_C"/>
</dbReference>
<evidence type="ECO:0000256" key="1">
    <source>
        <dbReference type="ARBA" id="ARBA00004167"/>
    </source>
</evidence>
<evidence type="ECO:0000256" key="2">
    <source>
        <dbReference type="ARBA" id="ARBA00022692"/>
    </source>
</evidence>
<dbReference type="Proteomes" id="UP000194873">
    <property type="component" value="Unassembled WGS sequence"/>
</dbReference>
<name>A0A243WIH2_9BACT</name>
<keyword evidence="4" id="KW-0472">Membrane</keyword>
<keyword evidence="7" id="KW-1185">Reference proteome</keyword>
<reference evidence="6 7" key="1">
    <citation type="submission" date="2017-01" db="EMBL/GenBank/DDBJ databases">
        <title>A new Hymenobacter.</title>
        <authorList>
            <person name="Liang Y."/>
            <person name="Feng F."/>
        </authorList>
    </citation>
    <scope>NUCLEOTIDE SEQUENCE [LARGE SCALE GENOMIC DNA]</scope>
    <source>
        <strain evidence="6">MIMBbqt21</strain>
    </source>
</reference>
<evidence type="ECO:0000313" key="7">
    <source>
        <dbReference type="Proteomes" id="UP000194873"/>
    </source>
</evidence>
<evidence type="ECO:0000259" key="5">
    <source>
        <dbReference type="Pfam" id="PF04357"/>
    </source>
</evidence>
<keyword evidence="3" id="KW-1133">Transmembrane helix</keyword>
<dbReference type="GO" id="GO:0009306">
    <property type="term" value="P:protein secretion"/>
    <property type="evidence" value="ECO:0007669"/>
    <property type="project" value="InterPro"/>
</dbReference>
<comment type="subcellular location">
    <subcellularLocation>
        <location evidence="1">Membrane</location>
        <topology evidence="1">Single-pass membrane protein</topology>
    </subcellularLocation>
</comment>
<dbReference type="Pfam" id="PF04357">
    <property type="entry name" value="TamB"/>
    <property type="match status" value="1"/>
</dbReference>
<keyword evidence="2" id="KW-0812">Transmembrane</keyword>
<protein>
    <recommendedName>
        <fullName evidence="5">Translocation and assembly module TamB C-terminal domain-containing protein</fullName>
    </recommendedName>
</protein>
<proteinExistence type="predicted"/>
<evidence type="ECO:0000313" key="6">
    <source>
        <dbReference type="EMBL" id="OUJ75609.1"/>
    </source>
</evidence>
<dbReference type="EMBL" id="MTSE01000002">
    <property type="protein sequence ID" value="OUJ75609.1"/>
    <property type="molecule type" value="Genomic_DNA"/>
</dbReference>
<gene>
    <name evidence="6" type="ORF">BXP70_06285</name>
</gene>
<evidence type="ECO:0000256" key="4">
    <source>
        <dbReference type="ARBA" id="ARBA00023136"/>
    </source>
</evidence>
<comment type="caution">
    <text evidence="6">The sequence shown here is derived from an EMBL/GenBank/DDBJ whole genome shotgun (WGS) entry which is preliminary data.</text>
</comment>
<organism evidence="6 7">
    <name type="scientific">Hymenobacter crusticola</name>
    <dbReference type="NCBI Taxonomy" id="1770526"/>
    <lineage>
        <taxon>Bacteria</taxon>
        <taxon>Pseudomonadati</taxon>
        <taxon>Bacteroidota</taxon>
        <taxon>Cytophagia</taxon>
        <taxon>Cytophagales</taxon>
        <taxon>Hymenobacteraceae</taxon>
        <taxon>Hymenobacter</taxon>
    </lineage>
</organism>